<feature type="coiled-coil region" evidence="4">
    <location>
        <begin position="420"/>
        <end position="484"/>
    </location>
</feature>
<dbReference type="InterPro" id="IPR027417">
    <property type="entry name" value="P-loop_NTPase"/>
</dbReference>
<evidence type="ECO:0000313" key="6">
    <source>
        <dbReference type="EMBL" id="EHR62999.1"/>
    </source>
</evidence>
<dbReference type="Proteomes" id="UP000002791">
    <property type="component" value="Chromosome"/>
</dbReference>
<keyword evidence="4" id="KW-0175">Coiled coil</keyword>
<dbReference type="SUPFAM" id="SSF52540">
    <property type="entry name" value="P-loop containing nucleoside triphosphate hydrolases"/>
    <property type="match status" value="1"/>
</dbReference>
<accession>H5XK44</accession>
<evidence type="ECO:0000256" key="2">
    <source>
        <dbReference type="ARBA" id="ARBA00011322"/>
    </source>
</evidence>
<evidence type="ECO:0000256" key="4">
    <source>
        <dbReference type="SAM" id="Coils"/>
    </source>
</evidence>
<feature type="coiled-coil region" evidence="4">
    <location>
        <begin position="248"/>
        <end position="312"/>
    </location>
</feature>
<feature type="coiled-coil region" evidence="4">
    <location>
        <begin position="710"/>
        <end position="737"/>
    </location>
</feature>
<comment type="similarity">
    <text evidence="1">Belongs to the SMC family. SbcC subfamily.</text>
</comment>
<comment type="subunit">
    <text evidence="2">Heterodimer of SbcC and SbcD.</text>
</comment>
<dbReference type="RefSeq" id="WP_005459049.1">
    <property type="nucleotide sequence ID" value="NZ_CM001440.1"/>
</dbReference>
<keyword evidence="7" id="KW-1185">Reference proteome</keyword>
<sequence>MRLHRLEVCAFGPYATRQVVDFDALGADGLFLLHGDTGAGKTTLLDAVAFALFGTVPGARAEAKRLRCDVAQPDAPTEVVLELTVQGHRLRIVRSPEYERPKRRGTGYTRQQAKASLTWLTPPPDGGTAEAVTRSDEVARVVERLLGMNSQQFFQVVLLPQGEFARFLRADTKERAELLERLFGTERFAAVENWFGSTRKARRAELDAKRAGVREWVARLTQAAGVDVPEAPDREWATALRVRAETGVAEAETEERAARAAWEQARERLQDRRNAAERVRRVRAAQGRLAELERGEQERSRWVAEVEAARRAATVAELAVDGRTVEDRLDRAVAEESDAATACRGLGFGEVDLDVEELRRHAGRLWEEAGGLAGLVEQAQRQHADRRRLAALDESIAYYAERIAVIRSKLDGLPDRVSELTEQRELAVEAEARLEGVRAREEELSALLDDAESLPELDRAVAAAREAENAAEAAHNEARSALLDVRERRLAGMAAELAGKLADGESCPVCGSDSHPAPAVATADAVSEATERAAAEHEVEADRKREAARAARYEAEHRRDAAAQRVGGRSAAELVEELADVRAERLRLAEYAGRSAALAAAVRSAKEEEQRLLAERTSHERSLNENEAERVVVAQGIEERTRILDDARGEFSDVAARRDHLLALGSALERLADARTAVIGARQQRDDRRRSMADAAGRAGFDTVEEALAAVRSAERIAELEDRIRRAADEKAAAAGVLADPELVGVSVDDDVDTGPAEEAERAARERAEAAVAAVRACERVARDVETLAREFEAALDELAPAEQEFVELNALTDVLGGQGQNARRMSLRSYVLAARLEEVAVAATARLRSMSQGRYSFVHSDQEDRLRTRGGHGLGLDVLDDYSGVVRSSKTLSGGESFIASLSLALGLADVVAAETGGALLDTLFVDEGFGTLDGETLDVVMGVLDELRAGGRVVGLVSHVEELRQRIPTRLRVRKSRTGSVLVAGG</sequence>
<dbReference type="PANTHER" id="PTHR32114">
    <property type="entry name" value="ABC TRANSPORTER ABCH.3"/>
    <property type="match status" value="1"/>
</dbReference>
<dbReference type="HOGENOM" id="CLU_004785_2_0_11"/>
<evidence type="ECO:0000259" key="5">
    <source>
        <dbReference type="Pfam" id="PF13476"/>
    </source>
</evidence>
<dbReference type="Pfam" id="PF13476">
    <property type="entry name" value="AAA_23"/>
    <property type="match status" value="1"/>
</dbReference>
<dbReference type="Gene3D" id="3.40.50.300">
    <property type="entry name" value="P-loop containing nucleotide triphosphate hydrolases"/>
    <property type="match status" value="2"/>
</dbReference>
<organism evidence="6 7">
    <name type="scientific">Saccharomonospora cyanea NA-134</name>
    <dbReference type="NCBI Taxonomy" id="882082"/>
    <lineage>
        <taxon>Bacteria</taxon>
        <taxon>Bacillati</taxon>
        <taxon>Actinomycetota</taxon>
        <taxon>Actinomycetes</taxon>
        <taxon>Pseudonocardiales</taxon>
        <taxon>Pseudonocardiaceae</taxon>
        <taxon>Saccharomonospora</taxon>
    </lineage>
</organism>
<dbReference type="PANTHER" id="PTHR32114:SF2">
    <property type="entry name" value="ABC TRANSPORTER ABCH.3"/>
    <property type="match status" value="1"/>
</dbReference>
<protein>
    <recommendedName>
        <fullName evidence="3">Nuclease SbcCD subunit C</fullName>
    </recommendedName>
</protein>
<reference evidence="6 7" key="1">
    <citation type="submission" date="2011-11" db="EMBL/GenBank/DDBJ databases">
        <title>The Noncontiguous Finished sequence of Saccharomonospora cyanea NA-134.</title>
        <authorList>
            <consortium name="US DOE Joint Genome Institute"/>
            <person name="Lucas S."/>
            <person name="Han J."/>
            <person name="Lapidus A."/>
            <person name="Cheng J.-F."/>
            <person name="Goodwin L."/>
            <person name="Pitluck S."/>
            <person name="Peters L."/>
            <person name="Ovchinnikova G."/>
            <person name="Lu M."/>
            <person name="Detter J.C."/>
            <person name="Han C."/>
            <person name="Tapia R."/>
            <person name="Land M."/>
            <person name="Hauser L."/>
            <person name="Kyrpides N."/>
            <person name="Ivanova N."/>
            <person name="Pagani I."/>
            <person name="Brambilla E.-M."/>
            <person name="Klenk H.-P."/>
            <person name="Woyke T."/>
        </authorList>
    </citation>
    <scope>NUCLEOTIDE SEQUENCE [LARGE SCALE GENOMIC DNA]</scope>
    <source>
        <strain evidence="6 7">NA-134</strain>
    </source>
</reference>
<proteinExistence type="inferred from homology"/>
<dbReference type="AlphaFoldDB" id="H5XK44"/>
<dbReference type="GO" id="GO:0006302">
    <property type="term" value="P:double-strand break repair"/>
    <property type="evidence" value="ECO:0007669"/>
    <property type="project" value="InterPro"/>
</dbReference>
<dbReference type="InterPro" id="IPR038729">
    <property type="entry name" value="Rad50/SbcC_AAA"/>
</dbReference>
<feature type="coiled-coil region" evidence="4">
    <location>
        <begin position="778"/>
        <end position="805"/>
    </location>
</feature>
<evidence type="ECO:0000256" key="1">
    <source>
        <dbReference type="ARBA" id="ARBA00006930"/>
    </source>
</evidence>
<gene>
    <name evidence="6" type="ORF">SaccyDRAFT_4178</name>
</gene>
<dbReference type="eggNOG" id="COG0419">
    <property type="taxonomic scope" value="Bacteria"/>
</dbReference>
<dbReference type="STRING" id="882082.SaccyDRAFT_4178"/>
<evidence type="ECO:0000256" key="3">
    <source>
        <dbReference type="ARBA" id="ARBA00013368"/>
    </source>
</evidence>
<dbReference type="EMBL" id="CM001440">
    <property type="protein sequence ID" value="EHR62999.1"/>
    <property type="molecule type" value="Genomic_DNA"/>
</dbReference>
<feature type="domain" description="Rad50/SbcC-type AAA" evidence="5">
    <location>
        <begin position="5"/>
        <end position="185"/>
    </location>
</feature>
<evidence type="ECO:0000313" key="7">
    <source>
        <dbReference type="Proteomes" id="UP000002791"/>
    </source>
</evidence>
<name>H5XK44_9PSEU</name>
<dbReference type="OrthoDB" id="9795626at2"/>
<dbReference type="Pfam" id="PF13558">
    <property type="entry name" value="SbcC_Walker_B"/>
    <property type="match status" value="1"/>
</dbReference>
<dbReference type="GO" id="GO:0016887">
    <property type="term" value="F:ATP hydrolysis activity"/>
    <property type="evidence" value="ECO:0007669"/>
    <property type="project" value="InterPro"/>
</dbReference>